<feature type="compositionally biased region" description="Pro residues" evidence="1">
    <location>
        <begin position="32"/>
        <end position="45"/>
    </location>
</feature>
<keyword evidence="2" id="KW-1133">Transmembrane helix</keyword>
<sequence>MNVGGGLQVLTKPTPILIPILFPVRRLRRPKPSPPPPSSPPPPKKQTPTPMLMGASVGWLLLGFVITCDRFCKRCLVVPVVPRGAD</sequence>
<keyword evidence="2" id="KW-0472">Membrane</keyword>
<evidence type="ECO:0000313" key="4">
    <source>
        <dbReference type="Proteomes" id="UP000215914"/>
    </source>
</evidence>
<dbReference type="AlphaFoldDB" id="A0A9K3DZH9"/>
<evidence type="ECO:0000313" key="3">
    <source>
        <dbReference type="EMBL" id="KAF5763444.1"/>
    </source>
</evidence>
<gene>
    <name evidence="3" type="ORF">HanXRQr2_Chr15g0680241</name>
</gene>
<proteinExistence type="predicted"/>
<keyword evidence="4" id="KW-1185">Reference proteome</keyword>
<accession>A0A9K3DZH9</accession>
<dbReference type="EMBL" id="MNCJ02000330">
    <property type="protein sequence ID" value="KAF5763444.1"/>
    <property type="molecule type" value="Genomic_DNA"/>
</dbReference>
<organism evidence="3 4">
    <name type="scientific">Helianthus annuus</name>
    <name type="common">Common sunflower</name>
    <dbReference type="NCBI Taxonomy" id="4232"/>
    <lineage>
        <taxon>Eukaryota</taxon>
        <taxon>Viridiplantae</taxon>
        <taxon>Streptophyta</taxon>
        <taxon>Embryophyta</taxon>
        <taxon>Tracheophyta</taxon>
        <taxon>Spermatophyta</taxon>
        <taxon>Magnoliopsida</taxon>
        <taxon>eudicotyledons</taxon>
        <taxon>Gunneridae</taxon>
        <taxon>Pentapetalae</taxon>
        <taxon>asterids</taxon>
        <taxon>campanulids</taxon>
        <taxon>Asterales</taxon>
        <taxon>Asteraceae</taxon>
        <taxon>Asteroideae</taxon>
        <taxon>Heliantheae alliance</taxon>
        <taxon>Heliantheae</taxon>
        <taxon>Helianthus</taxon>
    </lineage>
</organism>
<reference evidence="3" key="1">
    <citation type="journal article" date="2017" name="Nature">
        <title>The sunflower genome provides insights into oil metabolism, flowering and Asterid evolution.</title>
        <authorList>
            <person name="Badouin H."/>
            <person name="Gouzy J."/>
            <person name="Grassa C.J."/>
            <person name="Murat F."/>
            <person name="Staton S.E."/>
            <person name="Cottret L."/>
            <person name="Lelandais-Briere C."/>
            <person name="Owens G.L."/>
            <person name="Carrere S."/>
            <person name="Mayjonade B."/>
            <person name="Legrand L."/>
            <person name="Gill N."/>
            <person name="Kane N.C."/>
            <person name="Bowers J.E."/>
            <person name="Hubner S."/>
            <person name="Bellec A."/>
            <person name="Berard A."/>
            <person name="Berges H."/>
            <person name="Blanchet N."/>
            <person name="Boniface M.C."/>
            <person name="Brunel D."/>
            <person name="Catrice O."/>
            <person name="Chaidir N."/>
            <person name="Claudel C."/>
            <person name="Donnadieu C."/>
            <person name="Faraut T."/>
            <person name="Fievet G."/>
            <person name="Helmstetter N."/>
            <person name="King M."/>
            <person name="Knapp S.J."/>
            <person name="Lai Z."/>
            <person name="Le Paslier M.C."/>
            <person name="Lippi Y."/>
            <person name="Lorenzon L."/>
            <person name="Mandel J.R."/>
            <person name="Marage G."/>
            <person name="Marchand G."/>
            <person name="Marquand E."/>
            <person name="Bret-Mestries E."/>
            <person name="Morien E."/>
            <person name="Nambeesan S."/>
            <person name="Nguyen T."/>
            <person name="Pegot-Espagnet P."/>
            <person name="Pouilly N."/>
            <person name="Raftis F."/>
            <person name="Sallet E."/>
            <person name="Schiex T."/>
            <person name="Thomas J."/>
            <person name="Vandecasteele C."/>
            <person name="Vares D."/>
            <person name="Vear F."/>
            <person name="Vautrin S."/>
            <person name="Crespi M."/>
            <person name="Mangin B."/>
            <person name="Burke J.M."/>
            <person name="Salse J."/>
            <person name="Munos S."/>
            <person name="Vincourt P."/>
            <person name="Rieseberg L.H."/>
            <person name="Langlade N.B."/>
        </authorList>
    </citation>
    <scope>NUCLEOTIDE SEQUENCE</scope>
    <source>
        <tissue evidence="3">Leaves</tissue>
    </source>
</reference>
<name>A0A9K3DZH9_HELAN</name>
<reference evidence="3" key="2">
    <citation type="submission" date="2020-06" db="EMBL/GenBank/DDBJ databases">
        <title>Helianthus annuus Genome sequencing and assembly Release 2.</title>
        <authorList>
            <person name="Gouzy J."/>
            <person name="Langlade N."/>
            <person name="Munos S."/>
        </authorList>
    </citation>
    <scope>NUCLEOTIDE SEQUENCE</scope>
    <source>
        <tissue evidence="3">Leaves</tissue>
    </source>
</reference>
<feature type="region of interest" description="Disordered" evidence="1">
    <location>
        <begin position="27"/>
        <end position="50"/>
    </location>
</feature>
<evidence type="ECO:0000256" key="1">
    <source>
        <dbReference type="SAM" id="MobiDB-lite"/>
    </source>
</evidence>
<comment type="caution">
    <text evidence="3">The sequence shown here is derived from an EMBL/GenBank/DDBJ whole genome shotgun (WGS) entry which is preliminary data.</text>
</comment>
<keyword evidence="2" id="KW-0812">Transmembrane</keyword>
<evidence type="ECO:0008006" key="5">
    <source>
        <dbReference type="Google" id="ProtNLM"/>
    </source>
</evidence>
<dbReference type="Gramene" id="mRNA:HanXRQr2_Chr15g0680241">
    <property type="protein sequence ID" value="mRNA:HanXRQr2_Chr15g0680241"/>
    <property type="gene ID" value="HanXRQr2_Chr15g0680241"/>
</dbReference>
<protein>
    <recommendedName>
        <fullName evidence="5">Transmembrane protein</fullName>
    </recommendedName>
</protein>
<evidence type="ECO:0000256" key="2">
    <source>
        <dbReference type="SAM" id="Phobius"/>
    </source>
</evidence>
<feature type="transmembrane region" description="Helical" evidence="2">
    <location>
        <begin position="51"/>
        <end position="68"/>
    </location>
</feature>
<dbReference type="Proteomes" id="UP000215914">
    <property type="component" value="Unassembled WGS sequence"/>
</dbReference>